<reference evidence="6" key="1">
    <citation type="journal article" date="2019" name="Int. J. Syst. Evol. Microbiol.">
        <title>The Global Catalogue of Microorganisms (GCM) 10K type strain sequencing project: providing services to taxonomists for standard genome sequencing and annotation.</title>
        <authorList>
            <consortium name="The Broad Institute Genomics Platform"/>
            <consortium name="The Broad Institute Genome Sequencing Center for Infectious Disease"/>
            <person name="Wu L."/>
            <person name="Ma J."/>
        </authorList>
    </citation>
    <scope>NUCLEOTIDE SEQUENCE [LARGE SCALE GENOMIC DNA]</scope>
    <source>
        <strain evidence="6">KCTC 33575</strain>
    </source>
</reference>
<dbReference type="Proteomes" id="UP001597519">
    <property type="component" value="Unassembled WGS sequence"/>
</dbReference>
<comment type="caution">
    <text evidence="5">The sequence shown here is derived from an EMBL/GenBank/DDBJ whole genome shotgun (WGS) entry which is preliminary data.</text>
</comment>
<dbReference type="Pfam" id="PF01329">
    <property type="entry name" value="Pterin_4a"/>
    <property type="match status" value="1"/>
</dbReference>
<dbReference type="InterPro" id="IPR036428">
    <property type="entry name" value="PCD_sf"/>
</dbReference>
<dbReference type="PANTHER" id="PTHR12599">
    <property type="entry name" value="PTERIN-4-ALPHA-CARBINOLAMINE DEHYDRATASE"/>
    <property type="match status" value="1"/>
</dbReference>
<dbReference type="GO" id="GO:0008124">
    <property type="term" value="F:4-alpha-hydroxytetrahydrobiopterin dehydratase activity"/>
    <property type="evidence" value="ECO:0007669"/>
    <property type="project" value="UniProtKB-EC"/>
</dbReference>
<dbReference type="EMBL" id="JBHUOQ010000004">
    <property type="protein sequence ID" value="MFD2830967.1"/>
    <property type="molecule type" value="Genomic_DNA"/>
</dbReference>
<keyword evidence="4 5" id="KW-0456">Lyase</keyword>
<evidence type="ECO:0000313" key="5">
    <source>
        <dbReference type="EMBL" id="MFD2830967.1"/>
    </source>
</evidence>
<dbReference type="NCBIfam" id="NF002017">
    <property type="entry name" value="PRK00823.1-2"/>
    <property type="match status" value="1"/>
</dbReference>
<organism evidence="5 6">
    <name type="scientific">Corticicoccus populi</name>
    <dbReference type="NCBI Taxonomy" id="1812821"/>
    <lineage>
        <taxon>Bacteria</taxon>
        <taxon>Bacillati</taxon>
        <taxon>Bacillota</taxon>
        <taxon>Bacilli</taxon>
        <taxon>Bacillales</taxon>
        <taxon>Staphylococcaceae</taxon>
        <taxon>Corticicoccus</taxon>
    </lineage>
</organism>
<proteinExistence type="inferred from homology"/>
<name>A0ABW5WWU7_9STAP</name>
<evidence type="ECO:0000256" key="1">
    <source>
        <dbReference type="ARBA" id="ARBA00001554"/>
    </source>
</evidence>
<dbReference type="PANTHER" id="PTHR12599:SF0">
    <property type="entry name" value="PTERIN-4-ALPHA-CARBINOLAMINE DEHYDRATASE"/>
    <property type="match status" value="1"/>
</dbReference>
<protein>
    <recommendedName>
        <fullName evidence="3">4a-hydroxytetrahydrobiopterin dehydratase</fullName>
        <ecNumber evidence="3">4.2.1.96</ecNumber>
    </recommendedName>
</protein>
<dbReference type="Gene3D" id="3.30.1360.20">
    <property type="entry name" value="Transcriptional coactivator/pterin dehydratase"/>
    <property type="match status" value="1"/>
</dbReference>
<dbReference type="RefSeq" id="WP_377774501.1">
    <property type="nucleotide sequence ID" value="NZ_JBHUOQ010000004.1"/>
</dbReference>
<keyword evidence="6" id="KW-1185">Reference proteome</keyword>
<evidence type="ECO:0000256" key="2">
    <source>
        <dbReference type="ARBA" id="ARBA00006472"/>
    </source>
</evidence>
<dbReference type="InterPro" id="IPR001533">
    <property type="entry name" value="Pterin_deHydtase"/>
</dbReference>
<dbReference type="CDD" id="cd00488">
    <property type="entry name" value="PCD_DCoH"/>
    <property type="match status" value="1"/>
</dbReference>
<sequence length="90" mass="10254">MSDVKKAVEELDGWELDGERIRKNFKFNHYLDGLDFVKKVGVYAEGAQHHPGISIAYTTVKISWITFSKKALTEKDITAAKACDNLYKLF</sequence>
<evidence type="ECO:0000313" key="6">
    <source>
        <dbReference type="Proteomes" id="UP001597519"/>
    </source>
</evidence>
<evidence type="ECO:0000256" key="4">
    <source>
        <dbReference type="ARBA" id="ARBA00023239"/>
    </source>
</evidence>
<dbReference type="SUPFAM" id="SSF55248">
    <property type="entry name" value="PCD-like"/>
    <property type="match status" value="1"/>
</dbReference>
<gene>
    <name evidence="5" type="ORF">ACFSX4_10880</name>
</gene>
<comment type="similarity">
    <text evidence="2">Belongs to the pterin-4-alpha-carbinolamine dehydratase family.</text>
</comment>
<dbReference type="EC" id="4.2.1.96" evidence="3"/>
<accession>A0ABW5WWU7</accession>
<comment type="catalytic activity">
    <reaction evidence="1">
        <text>(4aS,6R)-4a-hydroxy-L-erythro-5,6,7,8-tetrahydrobiopterin = (6R)-L-erythro-6,7-dihydrobiopterin + H2O</text>
        <dbReference type="Rhea" id="RHEA:11920"/>
        <dbReference type="ChEBI" id="CHEBI:15377"/>
        <dbReference type="ChEBI" id="CHEBI:15642"/>
        <dbReference type="ChEBI" id="CHEBI:43120"/>
        <dbReference type="EC" id="4.2.1.96"/>
    </reaction>
</comment>
<evidence type="ECO:0000256" key="3">
    <source>
        <dbReference type="ARBA" id="ARBA00013252"/>
    </source>
</evidence>